<dbReference type="STRING" id="273116.gene:9381829"/>
<dbReference type="GO" id="GO:0005737">
    <property type="term" value="C:cytoplasm"/>
    <property type="evidence" value="ECO:0007669"/>
    <property type="project" value="TreeGrafter"/>
</dbReference>
<dbReference type="Gene3D" id="3.90.1150.10">
    <property type="entry name" value="Aspartate Aminotransferase, domain 1"/>
    <property type="match status" value="1"/>
</dbReference>
<dbReference type="InterPro" id="IPR000277">
    <property type="entry name" value="Cys/Met-Metab_PyrdxlP-dep_enz"/>
</dbReference>
<keyword evidence="5" id="KW-1185">Reference proteome</keyword>
<dbReference type="CDD" id="cd00614">
    <property type="entry name" value="CGS_like"/>
    <property type="match status" value="1"/>
</dbReference>
<sequence>MPIKDRFDDHAHSLSFPVFFTSSYDSRKDRKYRYSRELNPTVEELSRQLSLLENTERSICFSSGMGAITGTILALAKPGDKLVMPTDVFGRTYLFAKNFLTKFGINVKFVEPGTDSLLGAVEEHADIVFFESLSNPLLRLYDVDRICRKASDIGAITIVDNTLATPILLKPSLYGCDIIIESLSKFIGGHNNAIGGSASGSLMMDTIDENRRSLGSSMDPMSAYLFILGLKTIDLRIKRSSETAKAIARFLNENNFVSKVYYPGLSDNSDNISAKTLLNGSPPIVSFLLDEGKDVQKFMESLRIITPANTMGGSNSTISNPYTMSHRNLSEDEKLRLGITKNLMRLSVGLEDLDQIIQDLEQAIKYAQ</sequence>
<organism evidence="4 5">
    <name type="scientific">Thermoplasma volcanium (strain ATCC 51530 / DSM 4299 / JCM 9571 / NBRC 15438 / GSS1)</name>
    <dbReference type="NCBI Taxonomy" id="273116"/>
    <lineage>
        <taxon>Archaea</taxon>
        <taxon>Methanobacteriati</taxon>
        <taxon>Thermoplasmatota</taxon>
        <taxon>Thermoplasmata</taxon>
        <taxon>Thermoplasmatales</taxon>
        <taxon>Thermoplasmataceae</taxon>
        <taxon>Thermoplasma</taxon>
    </lineage>
</organism>
<dbReference type="InterPro" id="IPR015424">
    <property type="entry name" value="PyrdxlP-dep_Trfase"/>
</dbReference>
<dbReference type="InterPro" id="IPR015422">
    <property type="entry name" value="PyrdxlP-dep_Trfase_small"/>
</dbReference>
<dbReference type="KEGG" id="tvo:TVG1061416"/>
<dbReference type="PANTHER" id="PTHR11808">
    <property type="entry name" value="TRANS-SULFURATION ENZYME FAMILY MEMBER"/>
    <property type="match status" value="1"/>
</dbReference>
<dbReference type="PaxDb" id="273116-14325274"/>
<dbReference type="InterPro" id="IPR015421">
    <property type="entry name" value="PyrdxlP-dep_Trfase_major"/>
</dbReference>
<dbReference type="SUPFAM" id="SSF53383">
    <property type="entry name" value="PLP-dependent transferases"/>
    <property type="match status" value="1"/>
</dbReference>
<proteinExistence type="predicted"/>
<evidence type="ECO:0000256" key="1">
    <source>
        <dbReference type="ARBA" id="ARBA00001933"/>
    </source>
</evidence>
<protein>
    <submittedName>
        <fullName evidence="4">Cystathionine beta lyase / O-succinylhomoserine lyase</fullName>
    </submittedName>
</protein>
<evidence type="ECO:0000313" key="4">
    <source>
        <dbReference type="EMBL" id="BAB60178.1"/>
    </source>
</evidence>
<dbReference type="PhylomeDB" id="Q979X4"/>
<reference evidence="4 5" key="1">
    <citation type="journal article" date="1999" name="Proc. Jpn. Acad.">
        <title>Determination of the complete genomic DNA sequence of Thermoplasma volvanium GSS1.</title>
        <authorList>
            <person name="Kawashima T."/>
            <person name="Yamamoto Y."/>
            <person name="Aramaki H."/>
            <person name="Nunoshiba T."/>
            <person name="Kawamoto T."/>
            <person name="Watanabe K."/>
            <person name="Yamazaki M."/>
            <person name="Kanehori K."/>
            <person name="Amano N."/>
            <person name="Ohya Y."/>
            <person name="Makino K."/>
            <person name="Suzuki M."/>
        </authorList>
    </citation>
    <scope>NUCLEOTIDE SEQUENCE [LARGE SCALE GENOMIC DNA]</scope>
    <source>
        <strain evidence="5">ATCC 51530 / DSM 4299 / JCM 9571 / NBRC 15438 / GSS1</strain>
    </source>
</reference>
<dbReference type="GO" id="GO:0030170">
    <property type="term" value="F:pyridoxal phosphate binding"/>
    <property type="evidence" value="ECO:0007669"/>
    <property type="project" value="InterPro"/>
</dbReference>
<dbReference type="EMBL" id="BA000011">
    <property type="protein sequence ID" value="BAB60178.1"/>
    <property type="molecule type" value="Genomic_DNA"/>
</dbReference>
<evidence type="ECO:0000313" key="5">
    <source>
        <dbReference type="Proteomes" id="UP000001017"/>
    </source>
</evidence>
<accession>Q979X4</accession>
<comment type="cofactor">
    <cofactor evidence="1">
        <name>pyridoxal 5'-phosphate</name>
        <dbReference type="ChEBI" id="CHEBI:597326"/>
    </cofactor>
</comment>
<dbReference type="PANTHER" id="PTHR11808:SF50">
    <property type="entry name" value="CYSTATHIONINE BETA-LYASE"/>
    <property type="match status" value="1"/>
</dbReference>
<dbReference type="Gene3D" id="3.40.640.10">
    <property type="entry name" value="Type I PLP-dependent aspartate aminotransferase-like (Major domain)"/>
    <property type="match status" value="1"/>
</dbReference>
<dbReference type="HOGENOM" id="CLU_018986_2_0_2"/>
<dbReference type="PIRSF" id="PIRSF001434">
    <property type="entry name" value="CGS"/>
    <property type="match status" value="1"/>
</dbReference>
<dbReference type="GO" id="GO:0019346">
    <property type="term" value="P:transsulfuration"/>
    <property type="evidence" value="ECO:0007669"/>
    <property type="project" value="InterPro"/>
</dbReference>
<dbReference type="Proteomes" id="UP000001017">
    <property type="component" value="Chromosome"/>
</dbReference>
<dbReference type="eggNOG" id="arCOG00060">
    <property type="taxonomic scope" value="Archaea"/>
</dbReference>
<dbReference type="FunFam" id="3.40.640.10:FF:000046">
    <property type="entry name" value="Cystathionine gamma-lyase"/>
    <property type="match status" value="1"/>
</dbReference>
<reference evidence="4 5" key="2">
    <citation type="journal article" date="2000" name="Proc. Natl. Acad. Sci. U.S.A.">
        <title>Archaeal adaptation to higher temperatures revealed by genomic sequence of Thermoplasma volcanium.</title>
        <authorList>
            <person name="Kawashima T."/>
            <person name="Amano N."/>
            <person name="Koike H."/>
            <person name="Makino S."/>
            <person name="Higuchi S."/>
            <person name="Kawashima-Ohya Y."/>
            <person name="Watanabe K."/>
            <person name="Yamazaki M."/>
            <person name="Kanehori K."/>
            <person name="Kawamoto T."/>
            <person name="Nunoshiba T."/>
            <person name="Yamamoto Y."/>
            <person name="Aramaki H."/>
            <person name="Makino K."/>
            <person name="Suzuki M."/>
        </authorList>
    </citation>
    <scope>NUCLEOTIDE SEQUENCE [LARGE SCALE GENOMIC DNA]</scope>
    <source>
        <strain evidence="5">ATCC 51530 / DSM 4299 / JCM 9571 / NBRC 15438 / GSS1</strain>
    </source>
</reference>
<gene>
    <name evidence="4" type="ORF">TVG1061416</name>
</gene>
<dbReference type="Pfam" id="PF01053">
    <property type="entry name" value="Cys_Met_Meta_PP"/>
    <property type="match status" value="1"/>
</dbReference>
<dbReference type="AlphaFoldDB" id="Q979X4"/>
<name>Q979X4_THEVO</name>
<evidence type="ECO:0000256" key="3">
    <source>
        <dbReference type="ARBA" id="ARBA00023239"/>
    </source>
</evidence>
<keyword evidence="3 4" id="KW-0456">Lyase</keyword>
<dbReference type="GO" id="GO:0047804">
    <property type="term" value="F:cysteine-S-conjugate beta-lyase activity"/>
    <property type="evidence" value="ECO:0007669"/>
    <property type="project" value="UniProtKB-ARBA"/>
</dbReference>
<keyword evidence="2" id="KW-0663">Pyridoxal phosphate</keyword>
<evidence type="ECO:0000256" key="2">
    <source>
        <dbReference type="ARBA" id="ARBA00022898"/>
    </source>
</evidence>